<dbReference type="EMBL" id="JADCLJ010000024">
    <property type="protein sequence ID" value="MBE4909882.1"/>
    <property type="molecule type" value="Genomic_DNA"/>
</dbReference>
<dbReference type="RefSeq" id="WP_193538940.1">
    <property type="nucleotide sequence ID" value="NZ_JADCLJ010000024.1"/>
</dbReference>
<protein>
    <recommendedName>
        <fullName evidence="3">Lipoprotein</fullName>
    </recommendedName>
</protein>
<name>A0ABR9QN26_9BACI</name>
<accession>A0ABR9QN26</accession>
<evidence type="ECO:0000313" key="2">
    <source>
        <dbReference type="Proteomes" id="UP001516662"/>
    </source>
</evidence>
<gene>
    <name evidence="1" type="ORF">IMZ08_17745</name>
</gene>
<evidence type="ECO:0000313" key="1">
    <source>
        <dbReference type="EMBL" id="MBE4909882.1"/>
    </source>
</evidence>
<dbReference type="Proteomes" id="UP001516662">
    <property type="component" value="Unassembled WGS sequence"/>
</dbReference>
<proteinExistence type="predicted"/>
<organism evidence="1 2">
    <name type="scientific">Litchfieldia luteola</name>
    <dbReference type="NCBI Taxonomy" id="682179"/>
    <lineage>
        <taxon>Bacteria</taxon>
        <taxon>Bacillati</taxon>
        <taxon>Bacillota</taxon>
        <taxon>Bacilli</taxon>
        <taxon>Bacillales</taxon>
        <taxon>Bacillaceae</taxon>
        <taxon>Litchfieldia</taxon>
    </lineage>
</organism>
<reference evidence="1 2" key="1">
    <citation type="submission" date="2020-10" db="EMBL/GenBank/DDBJ databases">
        <title>Bacillus sp. HD4P25, an endophyte from a halophyte.</title>
        <authorList>
            <person name="Sun J.-Q."/>
        </authorList>
    </citation>
    <scope>NUCLEOTIDE SEQUENCE [LARGE SCALE GENOMIC DNA]</scope>
    <source>
        <strain evidence="1 2">YIM 93174</strain>
    </source>
</reference>
<comment type="caution">
    <text evidence="1">The sequence shown here is derived from an EMBL/GenBank/DDBJ whole genome shotgun (WGS) entry which is preliminary data.</text>
</comment>
<keyword evidence="2" id="KW-1185">Reference proteome</keyword>
<evidence type="ECO:0008006" key="3">
    <source>
        <dbReference type="Google" id="ProtNLM"/>
    </source>
</evidence>
<sequence>MLIFLSGCSLQDVYTEENCTNVFIPCVNASSVNHKVKVLNGGSSLKIGGRREESLGDSNYLDKNAQILKASRNDVVTLEFINKTPLSLKVYDRNNMNKEIIVDNFSFNLPNEVGIYVFNIAAEYSNGGVFHYLKVKVE</sequence>